<evidence type="ECO:0000313" key="2">
    <source>
        <dbReference type="Proteomes" id="UP000239089"/>
    </source>
</evidence>
<proteinExistence type="predicted"/>
<dbReference type="EMBL" id="NHSJ01000057">
    <property type="protein sequence ID" value="PPQ31391.1"/>
    <property type="molecule type" value="Genomic_DNA"/>
</dbReference>
<reference evidence="1 2" key="1">
    <citation type="journal article" date="2018" name="Arch. Microbiol.">
        <title>New insights into the metabolic potential of the phototrophic purple bacterium Rhodopila globiformis DSM 161(T) from its draft genome sequence and evidence for a vanadium-dependent nitrogenase.</title>
        <authorList>
            <person name="Imhoff J.F."/>
            <person name="Rahn T."/>
            <person name="Kunzel S."/>
            <person name="Neulinger S.C."/>
        </authorList>
    </citation>
    <scope>NUCLEOTIDE SEQUENCE [LARGE SCALE GENOMIC DNA]</scope>
    <source>
        <strain evidence="1 2">DSM 16996</strain>
    </source>
</reference>
<name>A0A2S6N9W7_9HYPH</name>
<comment type="caution">
    <text evidence="1">The sequence shown here is derived from an EMBL/GenBank/DDBJ whole genome shotgun (WGS) entry which is preliminary data.</text>
</comment>
<accession>A0A2S6N9W7</accession>
<sequence length="60" mass="6290">MSAAGDGSASAAPSFPLKTCRSPAWGSRFSGKIDNAIRAAEAYVEKHCDVCPSKLVLIYS</sequence>
<gene>
    <name evidence="1" type="ORF">CCR94_08760</name>
</gene>
<dbReference type="Proteomes" id="UP000239089">
    <property type="component" value="Unassembled WGS sequence"/>
</dbReference>
<organism evidence="1 2">
    <name type="scientific">Rhodoblastus sphagnicola</name>
    <dbReference type="NCBI Taxonomy" id="333368"/>
    <lineage>
        <taxon>Bacteria</taxon>
        <taxon>Pseudomonadati</taxon>
        <taxon>Pseudomonadota</taxon>
        <taxon>Alphaproteobacteria</taxon>
        <taxon>Hyphomicrobiales</taxon>
        <taxon>Rhodoblastaceae</taxon>
        <taxon>Rhodoblastus</taxon>
    </lineage>
</organism>
<dbReference type="AlphaFoldDB" id="A0A2S6N9W7"/>
<protein>
    <submittedName>
        <fullName evidence="1">Uncharacterized protein</fullName>
    </submittedName>
</protein>
<evidence type="ECO:0000313" key="1">
    <source>
        <dbReference type="EMBL" id="PPQ31391.1"/>
    </source>
</evidence>
<keyword evidence="2" id="KW-1185">Reference proteome</keyword>